<dbReference type="OMA" id="YTMFFDL"/>
<feature type="transmembrane region" description="Helical" evidence="5">
    <location>
        <begin position="302"/>
        <end position="320"/>
    </location>
</feature>
<dbReference type="Gene3D" id="1.20.1250.20">
    <property type="entry name" value="MFS general substrate transporter like domains"/>
    <property type="match status" value="2"/>
</dbReference>
<name>A0A837DD23_9PSEU</name>
<evidence type="ECO:0000256" key="3">
    <source>
        <dbReference type="ARBA" id="ARBA00022989"/>
    </source>
</evidence>
<gene>
    <name evidence="7" type="ORF">MINT15_00640</name>
</gene>
<dbReference type="PANTHER" id="PTHR23531:SF1">
    <property type="entry name" value="QUINOLENE RESISTANCE PROTEIN NORA"/>
    <property type="match status" value="1"/>
</dbReference>
<feature type="transmembrane region" description="Helical" evidence="5">
    <location>
        <begin position="110"/>
        <end position="133"/>
    </location>
</feature>
<feature type="transmembrane region" description="Helical" evidence="5">
    <location>
        <begin position="145"/>
        <end position="166"/>
    </location>
</feature>
<feature type="transmembrane region" description="Helical" evidence="5">
    <location>
        <begin position="51"/>
        <end position="74"/>
    </location>
</feature>
<feature type="transmembrane region" description="Helical" evidence="5">
    <location>
        <begin position="86"/>
        <end position="104"/>
    </location>
</feature>
<dbReference type="EMBL" id="JRZE01000001">
    <property type="protein sequence ID" value="KHF45763.1"/>
    <property type="molecule type" value="Genomic_DNA"/>
</dbReference>
<reference evidence="7 8" key="1">
    <citation type="submission" date="2014-10" db="EMBL/GenBank/DDBJ databases">
        <title>Genome sequence of Micropolyspora internatus JCM3315.</title>
        <authorList>
            <person name="Shin S.-K."/>
            <person name="Yi H."/>
        </authorList>
    </citation>
    <scope>NUCLEOTIDE SEQUENCE [LARGE SCALE GENOMIC DNA]</scope>
    <source>
        <strain evidence="7 8">JCM 3315</strain>
    </source>
</reference>
<comment type="subcellular location">
    <subcellularLocation>
        <location evidence="1">Cell membrane</location>
        <topology evidence="1">Multi-pass membrane protein</topology>
    </subcellularLocation>
</comment>
<dbReference type="Proteomes" id="UP000030848">
    <property type="component" value="Unassembled WGS sequence"/>
</dbReference>
<organism evidence="7 8">
    <name type="scientific">Saccharomonospora viridis</name>
    <dbReference type="NCBI Taxonomy" id="1852"/>
    <lineage>
        <taxon>Bacteria</taxon>
        <taxon>Bacillati</taxon>
        <taxon>Actinomycetota</taxon>
        <taxon>Actinomycetes</taxon>
        <taxon>Pseudonocardiales</taxon>
        <taxon>Pseudonocardiaceae</taxon>
        <taxon>Saccharomonospora</taxon>
    </lineage>
</organism>
<feature type="domain" description="Major facilitator superfamily (MFS) profile" evidence="6">
    <location>
        <begin position="20"/>
        <end position="391"/>
    </location>
</feature>
<dbReference type="InterPro" id="IPR011701">
    <property type="entry name" value="MFS"/>
</dbReference>
<comment type="caution">
    <text evidence="7">The sequence shown here is derived from an EMBL/GenBank/DDBJ whole genome shotgun (WGS) entry which is preliminary data.</text>
</comment>
<dbReference type="SUPFAM" id="SSF103473">
    <property type="entry name" value="MFS general substrate transporter"/>
    <property type="match status" value="1"/>
</dbReference>
<evidence type="ECO:0000313" key="8">
    <source>
        <dbReference type="Proteomes" id="UP000030848"/>
    </source>
</evidence>
<evidence type="ECO:0000256" key="5">
    <source>
        <dbReference type="SAM" id="Phobius"/>
    </source>
</evidence>
<evidence type="ECO:0000259" key="6">
    <source>
        <dbReference type="PROSITE" id="PS50850"/>
    </source>
</evidence>
<sequence>MPGSHADVDSEAISPLRHRPFVLMLLASAGTFSGFSLLLPVVPMWAVEQEAGAVVAGAATGTFMASTVLVQFVVPAFVRSFGYRSGLILGAVLIGLPASLLAVFPSAAGILGLSFVRGLGFGFITVCGSALIAELLPQGSLARGSGLYGLAVGMPQLVGLPFGSAVAENWGFAPVFALATALPLLAIGPLLGLPRSRPKEDTGSTGVRAVADLVMATWRPWLPMFAMSAGYGALASFLPIVLTPSVATIALLVIPGTAMLTRWLAGHFGDRIAAPGRLLLPALAVGAVGLLLFALVSESESWLVAAVVAVAVFGVGFGVVQNDALVTMFDRAPAAQASVSWNVAYDAGQGIGAVAVGAVISATTVWAGFGLLGVAALVMLPAAWKAGKKGKTDG</sequence>
<dbReference type="Pfam" id="PF07690">
    <property type="entry name" value="MFS_1"/>
    <property type="match status" value="1"/>
</dbReference>
<feature type="transmembrane region" description="Helical" evidence="5">
    <location>
        <begin position="366"/>
        <end position="384"/>
    </location>
</feature>
<dbReference type="InterPro" id="IPR052714">
    <property type="entry name" value="MFS_Exporter"/>
</dbReference>
<evidence type="ECO:0000313" key="7">
    <source>
        <dbReference type="EMBL" id="KHF45763.1"/>
    </source>
</evidence>
<proteinExistence type="predicted"/>
<dbReference type="AlphaFoldDB" id="A0A837DD23"/>
<dbReference type="GO" id="GO:0005886">
    <property type="term" value="C:plasma membrane"/>
    <property type="evidence" value="ECO:0007669"/>
    <property type="project" value="UniProtKB-SubCell"/>
</dbReference>
<keyword evidence="4 5" id="KW-0472">Membrane</keyword>
<dbReference type="InterPro" id="IPR036259">
    <property type="entry name" value="MFS_trans_sf"/>
</dbReference>
<protein>
    <submittedName>
        <fullName evidence="7">Arabinose ABC transporter permease</fullName>
    </submittedName>
</protein>
<dbReference type="InterPro" id="IPR020846">
    <property type="entry name" value="MFS_dom"/>
</dbReference>
<feature type="transmembrane region" description="Helical" evidence="5">
    <location>
        <begin position="277"/>
        <end position="296"/>
    </location>
</feature>
<feature type="transmembrane region" description="Helical" evidence="5">
    <location>
        <begin position="21"/>
        <end position="45"/>
    </location>
</feature>
<dbReference type="RefSeq" id="WP_015787114.1">
    <property type="nucleotide sequence ID" value="NZ_DAHVQW010000097.1"/>
</dbReference>
<dbReference type="GO" id="GO:0022857">
    <property type="term" value="F:transmembrane transporter activity"/>
    <property type="evidence" value="ECO:0007669"/>
    <property type="project" value="InterPro"/>
</dbReference>
<keyword evidence="3 5" id="KW-1133">Transmembrane helix</keyword>
<dbReference type="OrthoDB" id="5189108at2"/>
<evidence type="ECO:0000256" key="1">
    <source>
        <dbReference type="ARBA" id="ARBA00004651"/>
    </source>
</evidence>
<dbReference type="PROSITE" id="PS50850">
    <property type="entry name" value="MFS"/>
    <property type="match status" value="1"/>
</dbReference>
<evidence type="ECO:0000256" key="4">
    <source>
        <dbReference type="ARBA" id="ARBA00023136"/>
    </source>
</evidence>
<evidence type="ECO:0000256" key="2">
    <source>
        <dbReference type="ARBA" id="ARBA00022692"/>
    </source>
</evidence>
<accession>A0A837DD23</accession>
<feature type="transmembrane region" description="Helical" evidence="5">
    <location>
        <begin position="172"/>
        <end position="193"/>
    </location>
</feature>
<keyword evidence="2 5" id="KW-0812">Transmembrane</keyword>
<dbReference type="PANTHER" id="PTHR23531">
    <property type="entry name" value="QUINOLENE RESISTANCE PROTEIN NORA"/>
    <property type="match status" value="1"/>
</dbReference>